<accession>A0A9D9NKY7</accession>
<sequence length="331" mass="36944">MAIYDNIKAACRAMALSGCVIASSVLAGCSGGHGDTPLPRKFPVPEVPSIISSGEDAIEYLAMHYWDGYTDTSAVYPCDSTMVNGVTEEDLEQAFANWTAILRKAVPGQAARAVSTMFDRISGVEKKDTSSTVFETVSELAYKYFYDPNSPVRSEDLYLPFVSRMATYGGFTPEQRMRYEYDARMCSLNRTGTPAADFTFSDGQGRMHTLYSLDAEYTLLFFSNPGCEACKYIIGRLESDPVLGSLVSSGRLAVANIYIDEDLISWHEYLKEYPDGWYNGYDPSFTIRTDLLYNVRAIPSLYLLDRDKTILLKDAPENRVFAALHEIARQK</sequence>
<dbReference type="PROSITE" id="PS51352">
    <property type="entry name" value="THIOREDOXIN_2"/>
    <property type="match status" value="1"/>
</dbReference>
<dbReference type="InterPro" id="IPR033395">
    <property type="entry name" value="DUF5106"/>
</dbReference>
<dbReference type="InterPro" id="IPR036249">
    <property type="entry name" value="Thioredoxin-like_sf"/>
</dbReference>
<dbReference type="Proteomes" id="UP000823771">
    <property type="component" value="Unassembled WGS sequence"/>
</dbReference>
<feature type="domain" description="Thioredoxin" evidence="2">
    <location>
        <begin position="189"/>
        <end position="331"/>
    </location>
</feature>
<keyword evidence="1" id="KW-0732">Signal</keyword>
<dbReference type="AlphaFoldDB" id="A0A9D9NKY7"/>
<evidence type="ECO:0000256" key="1">
    <source>
        <dbReference type="SAM" id="SignalP"/>
    </source>
</evidence>
<gene>
    <name evidence="3" type="ORF">IAB80_01480</name>
</gene>
<organism evidence="3 4">
    <name type="scientific">Candidatus Cryptobacteroides excrementipullorum</name>
    <dbReference type="NCBI Taxonomy" id="2840761"/>
    <lineage>
        <taxon>Bacteria</taxon>
        <taxon>Pseudomonadati</taxon>
        <taxon>Bacteroidota</taxon>
        <taxon>Bacteroidia</taxon>
        <taxon>Bacteroidales</taxon>
        <taxon>Candidatus Cryptobacteroides</taxon>
    </lineage>
</organism>
<dbReference type="EMBL" id="JADILZ010000015">
    <property type="protein sequence ID" value="MBO8477559.1"/>
    <property type="molecule type" value="Genomic_DNA"/>
</dbReference>
<feature type="chain" id="PRO_5038539909" evidence="1">
    <location>
        <begin position="28"/>
        <end position="331"/>
    </location>
</feature>
<name>A0A9D9NKY7_9BACT</name>
<evidence type="ECO:0000313" key="3">
    <source>
        <dbReference type="EMBL" id="MBO8477559.1"/>
    </source>
</evidence>
<comment type="caution">
    <text evidence="3">The sequence shown here is derived from an EMBL/GenBank/DDBJ whole genome shotgun (WGS) entry which is preliminary data.</text>
</comment>
<dbReference type="InterPro" id="IPR013766">
    <property type="entry name" value="Thioredoxin_domain"/>
</dbReference>
<evidence type="ECO:0000313" key="4">
    <source>
        <dbReference type="Proteomes" id="UP000823771"/>
    </source>
</evidence>
<reference evidence="3" key="1">
    <citation type="submission" date="2020-10" db="EMBL/GenBank/DDBJ databases">
        <authorList>
            <person name="Gilroy R."/>
        </authorList>
    </citation>
    <scope>NUCLEOTIDE SEQUENCE</scope>
    <source>
        <strain evidence="3">2478</strain>
    </source>
</reference>
<protein>
    <submittedName>
        <fullName evidence="3">DUF5106 domain-containing protein</fullName>
    </submittedName>
</protein>
<proteinExistence type="predicted"/>
<feature type="signal peptide" evidence="1">
    <location>
        <begin position="1"/>
        <end position="27"/>
    </location>
</feature>
<dbReference type="SUPFAM" id="SSF52833">
    <property type="entry name" value="Thioredoxin-like"/>
    <property type="match status" value="1"/>
</dbReference>
<reference evidence="3" key="2">
    <citation type="journal article" date="2021" name="PeerJ">
        <title>Extensive microbial diversity within the chicken gut microbiome revealed by metagenomics and culture.</title>
        <authorList>
            <person name="Gilroy R."/>
            <person name="Ravi A."/>
            <person name="Getino M."/>
            <person name="Pursley I."/>
            <person name="Horton D.L."/>
            <person name="Alikhan N.F."/>
            <person name="Baker D."/>
            <person name="Gharbi K."/>
            <person name="Hall N."/>
            <person name="Watson M."/>
            <person name="Adriaenssens E.M."/>
            <person name="Foster-Nyarko E."/>
            <person name="Jarju S."/>
            <person name="Secka A."/>
            <person name="Antonio M."/>
            <person name="Oren A."/>
            <person name="Chaudhuri R.R."/>
            <person name="La Ragione R."/>
            <person name="Hildebrand F."/>
            <person name="Pallen M.J."/>
        </authorList>
    </citation>
    <scope>NUCLEOTIDE SEQUENCE</scope>
    <source>
        <strain evidence="3">2478</strain>
    </source>
</reference>
<dbReference type="Gene3D" id="3.40.30.10">
    <property type="entry name" value="Glutaredoxin"/>
    <property type="match status" value="1"/>
</dbReference>
<evidence type="ECO:0000259" key="2">
    <source>
        <dbReference type="PROSITE" id="PS51352"/>
    </source>
</evidence>
<dbReference type="Pfam" id="PF17127">
    <property type="entry name" value="DUF5106"/>
    <property type="match status" value="1"/>
</dbReference>